<proteinExistence type="predicted"/>
<gene>
    <name evidence="2" type="ORF">UR38_C0001G0143</name>
</gene>
<dbReference type="SUPFAM" id="SSF53448">
    <property type="entry name" value="Nucleotide-diphospho-sugar transferases"/>
    <property type="match status" value="1"/>
</dbReference>
<dbReference type="GO" id="GO:0016740">
    <property type="term" value="F:transferase activity"/>
    <property type="evidence" value="ECO:0007669"/>
    <property type="project" value="UniProtKB-KW"/>
</dbReference>
<reference evidence="2 3" key="1">
    <citation type="journal article" date="2015" name="Nature">
        <title>rRNA introns, odd ribosomes, and small enigmatic genomes across a large radiation of phyla.</title>
        <authorList>
            <person name="Brown C.T."/>
            <person name="Hug L.A."/>
            <person name="Thomas B.C."/>
            <person name="Sharon I."/>
            <person name="Castelle C.J."/>
            <person name="Singh A."/>
            <person name="Wilkins M.J."/>
            <person name="Williams K.H."/>
            <person name="Banfield J.F."/>
        </authorList>
    </citation>
    <scope>NUCLEOTIDE SEQUENCE [LARGE SCALE GENOMIC DNA]</scope>
</reference>
<evidence type="ECO:0000313" key="2">
    <source>
        <dbReference type="EMBL" id="KKP48347.1"/>
    </source>
</evidence>
<protein>
    <submittedName>
        <fullName evidence="2">Glycosyl transferase family 2</fullName>
    </submittedName>
</protein>
<dbReference type="InterPro" id="IPR001173">
    <property type="entry name" value="Glyco_trans_2-like"/>
</dbReference>
<comment type="caution">
    <text evidence="2">The sequence shown here is derived from an EMBL/GenBank/DDBJ whole genome shotgun (WGS) entry which is preliminary data.</text>
</comment>
<organism evidence="2 3">
    <name type="scientific">Candidatus Woesebacteria bacterium GW2011_GWA2_33_28</name>
    <dbReference type="NCBI Taxonomy" id="1618561"/>
    <lineage>
        <taxon>Bacteria</taxon>
        <taxon>Candidatus Woeseibacteriota</taxon>
    </lineage>
</organism>
<dbReference type="Gene3D" id="3.90.550.10">
    <property type="entry name" value="Spore Coat Polysaccharide Biosynthesis Protein SpsA, Chain A"/>
    <property type="match status" value="1"/>
</dbReference>
<dbReference type="PANTHER" id="PTHR43630:SF2">
    <property type="entry name" value="GLYCOSYLTRANSFERASE"/>
    <property type="match status" value="1"/>
</dbReference>
<keyword evidence="2" id="KW-0808">Transferase</keyword>
<dbReference type="AlphaFoldDB" id="A0A0G0CY96"/>
<sequence>MTIYAHTLFKNEERFLWYSVNSVINYVDKLFLWDTGSTDRSWDIASLLKKKYKDKIDLRQYGEVTTETFPIARQEMLNETDADWFIVLDADEIYWQDSIQKVVKCITSNTSITGFETIIVPTINLVGDIYHYQEKEAGKYQFGELKGHYNLRAIKRNINGLHSKGVHGVWGWADQEGKQIQERNTYKFVDAPYLHATHLPRGEGRVDDKKVPKRSKKLKYEIGERFPLDFYYPEVFFEDKPDFIISPWMPMTIDYKLMAFVQTPFRKIKRRFIKNGVGY</sequence>
<dbReference type="Pfam" id="PF00535">
    <property type="entry name" value="Glycos_transf_2"/>
    <property type="match status" value="1"/>
</dbReference>
<evidence type="ECO:0000259" key="1">
    <source>
        <dbReference type="Pfam" id="PF00535"/>
    </source>
</evidence>
<dbReference type="EMBL" id="LBOZ01000001">
    <property type="protein sequence ID" value="KKP48347.1"/>
    <property type="molecule type" value="Genomic_DNA"/>
</dbReference>
<feature type="domain" description="Glycosyltransferase 2-like" evidence="1">
    <location>
        <begin position="9"/>
        <end position="111"/>
    </location>
</feature>
<dbReference type="InterPro" id="IPR029044">
    <property type="entry name" value="Nucleotide-diphossugar_trans"/>
</dbReference>
<name>A0A0G0CY96_9BACT</name>
<evidence type="ECO:0000313" key="3">
    <source>
        <dbReference type="Proteomes" id="UP000033995"/>
    </source>
</evidence>
<dbReference type="Proteomes" id="UP000033995">
    <property type="component" value="Unassembled WGS sequence"/>
</dbReference>
<dbReference type="PANTHER" id="PTHR43630">
    <property type="entry name" value="POLY-BETA-1,6-N-ACETYL-D-GLUCOSAMINE SYNTHASE"/>
    <property type="match status" value="1"/>
</dbReference>
<accession>A0A0G0CY96</accession>